<keyword evidence="4" id="KW-1185">Reference proteome</keyword>
<feature type="compositionally biased region" description="Gly residues" evidence="1">
    <location>
        <begin position="258"/>
        <end position="271"/>
    </location>
</feature>
<dbReference type="EMBL" id="JAEHOE010000125">
    <property type="protein sequence ID" value="KAG2485641.1"/>
    <property type="molecule type" value="Genomic_DNA"/>
</dbReference>
<dbReference type="OrthoDB" id="534186at2759"/>
<protein>
    <submittedName>
        <fullName evidence="3">Uncharacterized protein</fullName>
    </submittedName>
</protein>
<feature type="region of interest" description="Disordered" evidence="1">
    <location>
        <begin position="242"/>
        <end position="298"/>
    </location>
</feature>
<keyword evidence="2" id="KW-0732">Signal</keyword>
<feature type="chain" id="PRO_5032541248" evidence="2">
    <location>
        <begin position="26"/>
        <end position="398"/>
    </location>
</feature>
<evidence type="ECO:0000313" key="4">
    <source>
        <dbReference type="Proteomes" id="UP000612055"/>
    </source>
</evidence>
<accession>A0A835XKR6</accession>
<feature type="region of interest" description="Disordered" evidence="1">
    <location>
        <begin position="89"/>
        <end position="120"/>
    </location>
</feature>
<feature type="signal peptide" evidence="2">
    <location>
        <begin position="1"/>
        <end position="25"/>
    </location>
</feature>
<reference evidence="3" key="1">
    <citation type="journal article" date="2020" name="bioRxiv">
        <title>Comparative genomics of Chlamydomonas.</title>
        <authorList>
            <person name="Craig R.J."/>
            <person name="Hasan A.R."/>
            <person name="Ness R.W."/>
            <person name="Keightley P.D."/>
        </authorList>
    </citation>
    <scope>NUCLEOTIDE SEQUENCE</scope>
    <source>
        <strain evidence="3">CCAP 11/70</strain>
    </source>
</reference>
<evidence type="ECO:0000256" key="1">
    <source>
        <dbReference type="SAM" id="MobiDB-lite"/>
    </source>
</evidence>
<comment type="caution">
    <text evidence="3">The sequence shown here is derived from an EMBL/GenBank/DDBJ whole genome shotgun (WGS) entry which is preliminary data.</text>
</comment>
<gene>
    <name evidence="3" type="ORF">HYH03_015613</name>
</gene>
<dbReference type="Proteomes" id="UP000612055">
    <property type="component" value="Unassembled WGS sequence"/>
</dbReference>
<organism evidence="3 4">
    <name type="scientific">Edaphochlamys debaryana</name>
    <dbReference type="NCBI Taxonomy" id="47281"/>
    <lineage>
        <taxon>Eukaryota</taxon>
        <taxon>Viridiplantae</taxon>
        <taxon>Chlorophyta</taxon>
        <taxon>core chlorophytes</taxon>
        <taxon>Chlorophyceae</taxon>
        <taxon>CS clade</taxon>
        <taxon>Chlamydomonadales</taxon>
        <taxon>Chlamydomonadales incertae sedis</taxon>
        <taxon>Edaphochlamys</taxon>
    </lineage>
</organism>
<proteinExistence type="predicted"/>
<feature type="compositionally biased region" description="Low complexity" evidence="1">
    <location>
        <begin position="89"/>
        <end position="101"/>
    </location>
</feature>
<evidence type="ECO:0000256" key="2">
    <source>
        <dbReference type="SAM" id="SignalP"/>
    </source>
</evidence>
<name>A0A835XKR6_9CHLO</name>
<feature type="compositionally biased region" description="Low complexity" evidence="1">
    <location>
        <begin position="272"/>
        <end position="283"/>
    </location>
</feature>
<evidence type="ECO:0000313" key="3">
    <source>
        <dbReference type="EMBL" id="KAG2485641.1"/>
    </source>
</evidence>
<sequence>MLSYVRAQRALAPVAVLMLIALVGAGAMNSNNGVPPQAGQHAYVSFEQYQAGVRAETLRAQAEWAARLDEFQQRFQAMEAENARLRQEAAAAQAQAAQANQRRAREAPAPEPAGAGQDERLRRMEEMMSELMRNMAVELLVAGLADVKGVVARVIDGAGAQAVSAALETLLYDADWAAKVCKGRMNSILQFPKYGRTGVSSMWDRYFAAAQSPLRDEVTAKFETELAEATMKATVKVMAAKTVEKAKPPPPPKPTQTGGYGRGGGGRGYVGGRFPPQQQQQLGRGRGQPPSPAPAAVAGSAGVDALQQLWAGLNAYGCPPVEPDFLLAVVQKIREERANVTLVVPYWPAQAWWQQLMELAVDLVFLPAGTALFERPQEGVAGSLPPPQWPTVAVRIEW</sequence>
<dbReference type="AlphaFoldDB" id="A0A835XKR6"/>